<proteinExistence type="inferred from homology"/>
<accession>A0A7S4GQF7</accession>
<feature type="transmembrane region" description="Helical" evidence="2">
    <location>
        <begin position="66"/>
        <end position="86"/>
    </location>
</feature>
<dbReference type="PANTHER" id="PTHR19444:SF13">
    <property type="entry name" value="PROTEIN UNC-93 HOMOLOG A"/>
    <property type="match status" value="1"/>
</dbReference>
<evidence type="ECO:0000256" key="1">
    <source>
        <dbReference type="ARBA" id="ARBA00009172"/>
    </source>
</evidence>
<keyword evidence="2" id="KW-1133">Transmembrane helix</keyword>
<evidence type="ECO:0008006" key="4">
    <source>
        <dbReference type="Google" id="ProtNLM"/>
    </source>
</evidence>
<feature type="transmembrane region" description="Helical" evidence="2">
    <location>
        <begin position="324"/>
        <end position="347"/>
    </location>
</feature>
<dbReference type="PANTHER" id="PTHR19444">
    <property type="entry name" value="UNC-93 RELATED"/>
    <property type="match status" value="1"/>
</dbReference>
<feature type="transmembrane region" description="Helical" evidence="2">
    <location>
        <begin position="353"/>
        <end position="371"/>
    </location>
</feature>
<dbReference type="EMBL" id="HBJB01003373">
    <property type="protein sequence ID" value="CAE0843797.1"/>
    <property type="molecule type" value="Transcribed_RNA"/>
</dbReference>
<dbReference type="InterPro" id="IPR051951">
    <property type="entry name" value="UNC-93_regulatory"/>
</dbReference>
<dbReference type="InterPro" id="IPR036259">
    <property type="entry name" value="MFS_trans_sf"/>
</dbReference>
<name>A0A7S4GQF7_OXYMA</name>
<feature type="transmembrane region" description="Helical" evidence="2">
    <location>
        <begin position="34"/>
        <end position="54"/>
    </location>
</feature>
<keyword evidence="2" id="KW-0472">Membrane</keyword>
<feature type="transmembrane region" description="Helical" evidence="2">
    <location>
        <begin position="263"/>
        <end position="284"/>
    </location>
</feature>
<comment type="similarity">
    <text evidence="1">Belongs to the unc-93 family.</text>
</comment>
<feature type="transmembrane region" description="Helical" evidence="2">
    <location>
        <begin position="416"/>
        <end position="436"/>
    </location>
</feature>
<feature type="transmembrane region" description="Helical" evidence="2">
    <location>
        <begin position="391"/>
        <end position="410"/>
    </location>
</feature>
<dbReference type="SUPFAM" id="SSF103473">
    <property type="entry name" value="MFS general substrate transporter"/>
    <property type="match status" value="1"/>
</dbReference>
<organism evidence="3">
    <name type="scientific">Oxyrrhis marina</name>
    <name type="common">Dinoflagellate</name>
    <dbReference type="NCBI Taxonomy" id="2969"/>
    <lineage>
        <taxon>Eukaryota</taxon>
        <taxon>Sar</taxon>
        <taxon>Alveolata</taxon>
        <taxon>Dinophyceae</taxon>
        <taxon>Oxyrrhinales</taxon>
        <taxon>Oxyrrhinaceae</taxon>
        <taxon>Oxyrrhis</taxon>
    </lineage>
</organism>
<feature type="transmembrane region" description="Helical" evidence="2">
    <location>
        <begin position="296"/>
        <end position="317"/>
    </location>
</feature>
<feature type="transmembrane region" description="Helical" evidence="2">
    <location>
        <begin position="136"/>
        <end position="162"/>
    </location>
</feature>
<keyword evidence="2" id="KW-0812">Transmembrane</keyword>
<feature type="transmembrane region" description="Helical" evidence="2">
    <location>
        <begin position="211"/>
        <end position="230"/>
    </location>
</feature>
<protein>
    <recommendedName>
        <fullName evidence="4">ADP,ATP carrier protein</fullName>
    </recommendedName>
</protein>
<reference evidence="3" key="1">
    <citation type="submission" date="2021-01" db="EMBL/GenBank/DDBJ databases">
        <authorList>
            <person name="Corre E."/>
            <person name="Pelletier E."/>
            <person name="Niang G."/>
            <person name="Scheremetjew M."/>
            <person name="Finn R."/>
            <person name="Kale V."/>
            <person name="Holt S."/>
            <person name="Cochrane G."/>
            <person name="Meng A."/>
            <person name="Brown T."/>
            <person name="Cohen L."/>
        </authorList>
    </citation>
    <scope>NUCLEOTIDE SEQUENCE</scope>
    <source>
        <strain evidence="3">LB1974</strain>
    </source>
</reference>
<dbReference type="Gene3D" id="1.20.1250.20">
    <property type="entry name" value="MFS general substrate transporter like domains"/>
    <property type="match status" value="1"/>
</dbReference>
<feature type="transmembrane region" description="Helical" evidence="2">
    <location>
        <begin position="98"/>
        <end position="116"/>
    </location>
</feature>
<evidence type="ECO:0000313" key="3">
    <source>
        <dbReference type="EMBL" id="CAE0843797.1"/>
    </source>
</evidence>
<evidence type="ECO:0000256" key="2">
    <source>
        <dbReference type="SAM" id="Phobius"/>
    </source>
</evidence>
<dbReference type="AlphaFoldDB" id="A0A7S4GQF7"/>
<gene>
    <name evidence="3" type="ORF">OMAR00294_LOCUS2748</name>
</gene>
<sequence>MSKTEQPTHGSQVLLRQPEGQPDRVEELRLLKRTFLIMCVAFSLNHATVTTPFVYSSSVLQHSVGYIGNAILNFGTMLCSLFVAPFVNSTIGSKNSMLVGMVLYAVYVICAAIAAATCGDYDEGQGKCEAATAAQWVFFTTGSVVGGLGAGILWLGEGAYFAATAEKVAALEGRPTMDLTKELAAQFAAFYLAFEVIAKLSATALEKVGMSYAAIFFVYAGLAVVAALMFTQASTVESSNAGPPLSLCGKAMTAVALWPDAKIWLLAFTNLTFGFAAAFMNGYVNSNYTTPELGSGYIGTLTAITATVAAVGALAFSRLPSKQVAVFLGSLCFIAIALICLANKAGWVHLSGWNWGLVTLYILQGLGRGVYESTNKGVFADVFPGAASPGAFGNCMMQSTFAFTLCFLFSDFLAPALVWIVLVLGLLTTPGLYLALAVKRREDEAAADKRPAP</sequence>